<evidence type="ECO:0000313" key="3">
    <source>
        <dbReference type="Proteomes" id="UP000298416"/>
    </source>
</evidence>
<dbReference type="PANTHER" id="PTHR31354:SF2">
    <property type="entry name" value="OS01G0793500 PROTEIN"/>
    <property type="match status" value="1"/>
</dbReference>
<keyword evidence="1" id="KW-0732">Signal</keyword>
<feature type="chain" id="PRO_5036448466" evidence="1">
    <location>
        <begin position="26"/>
        <end position="546"/>
    </location>
</feature>
<dbReference type="EMBL" id="PNBA02000012">
    <property type="protein sequence ID" value="KAG6405137.1"/>
    <property type="molecule type" value="Genomic_DNA"/>
</dbReference>
<protein>
    <submittedName>
        <fullName evidence="2">Uncharacterized protein</fullName>
    </submittedName>
</protein>
<dbReference type="PANTHER" id="PTHR31354">
    <property type="entry name" value="OS01G0793500 PROTEIN"/>
    <property type="match status" value="1"/>
</dbReference>
<name>A0A8X8ZHF4_SALSN</name>
<gene>
    <name evidence="2" type="ORF">SASPL_132720</name>
</gene>
<accession>A0A8X8ZHF4</accession>
<dbReference type="Gene3D" id="3.90.1720.10">
    <property type="entry name" value="endopeptidase domain like (from Nostoc punctiforme)"/>
    <property type="match status" value="1"/>
</dbReference>
<dbReference type="Proteomes" id="UP000298416">
    <property type="component" value="Unassembled WGS sequence"/>
</dbReference>
<feature type="signal peptide" evidence="1">
    <location>
        <begin position="1"/>
        <end position="25"/>
    </location>
</feature>
<reference evidence="2" key="1">
    <citation type="submission" date="2018-01" db="EMBL/GenBank/DDBJ databases">
        <authorList>
            <person name="Mao J.F."/>
        </authorList>
    </citation>
    <scope>NUCLEOTIDE SEQUENCE</scope>
    <source>
        <strain evidence="2">Huo1</strain>
        <tissue evidence="2">Leaf</tissue>
    </source>
</reference>
<dbReference type="AlphaFoldDB" id="A0A8X8ZHF4"/>
<keyword evidence="3" id="KW-1185">Reference proteome</keyword>
<reference evidence="2" key="2">
    <citation type="submission" date="2020-08" db="EMBL/GenBank/DDBJ databases">
        <title>Plant Genome Project.</title>
        <authorList>
            <person name="Zhang R.-G."/>
        </authorList>
    </citation>
    <scope>NUCLEOTIDE SEQUENCE</scope>
    <source>
        <strain evidence="2">Huo1</strain>
        <tissue evidence="2">Leaf</tissue>
    </source>
</reference>
<comment type="caution">
    <text evidence="2">The sequence shown here is derived from an EMBL/GenBank/DDBJ whole genome shotgun (WGS) entry which is preliminary data.</text>
</comment>
<proteinExistence type="predicted"/>
<organism evidence="2">
    <name type="scientific">Salvia splendens</name>
    <name type="common">Scarlet sage</name>
    <dbReference type="NCBI Taxonomy" id="180675"/>
    <lineage>
        <taxon>Eukaryota</taxon>
        <taxon>Viridiplantae</taxon>
        <taxon>Streptophyta</taxon>
        <taxon>Embryophyta</taxon>
        <taxon>Tracheophyta</taxon>
        <taxon>Spermatophyta</taxon>
        <taxon>Magnoliopsida</taxon>
        <taxon>eudicotyledons</taxon>
        <taxon>Gunneridae</taxon>
        <taxon>Pentapetalae</taxon>
        <taxon>asterids</taxon>
        <taxon>lamiids</taxon>
        <taxon>Lamiales</taxon>
        <taxon>Lamiaceae</taxon>
        <taxon>Nepetoideae</taxon>
        <taxon>Mentheae</taxon>
        <taxon>Salviinae</taxon>
        <taxon>Salvia</taxon>
        <taxon>Salvia subgen. Calosphace</taxon>
        <taxon>core Calosphace</taxon>
    </lineage>
</organism>
<sequence>MKLLLELILSTVLIVCSLHSPIVQALKPPIRPTDVLPLLPRQISWPILNKLNSAVDLLPSFVGAASSTNNSILQWKGACFYENTAWLEFHNNSGTQWGGGTLHLKVNCFFLFFDFDVGIFSFYAQVTKAHSWTCMDLYVFATPYRVTWDYYFLSREHTLDFSEWESAAEYEYVKHTGVAIFLMQAGMIGTLQALWEVMPLFVNSVWGESSNVAFLEKHMGATFEARPEPWITNITVDDIHSGDFLALSKIRGRWGGFETLEKWVTGSYAGHSAVCLRDSEGNLWVAESGHENEEGEDIIAILTWDEWWEYELTKDDANPHIALLPLHPDVRAKFNETAAWEYAKSMAGLPYGYHNLIFSWIDTISGNYPSPLDANLVGCFCYDCLDSDGSCISRQKGFVITNLGKSFENLTLSEILVEVEKRGSSFGELLAIPEQDDWVYVDGKSTSCVAFVFEMYKEAGLFGELANSIQVTEFTIKDAYSLKFFDNNSSRLPKWCNDADTVKLPYCQIKGKYRMELPGYNTMEPYPHMNEHCPSLPPKYSRPESC</sequence>
<evidence type="ECO:0000256" key="1">
    <source>
        <dbReference type="SAM" id="SignalP"/>
    </source>
</evidence>
<evidence type="ECO:0000313" key="2">
    <source>
        <dbReference type="EMBL" id="KAG6405137.1"/>
    </source>
</evidence>